<dbReference type="AlphaFoldDB" id="A0AAN1X958"/>
<keyword evidence="5 9" id="KW-0472">Membrane</keyword>
<comment type="similarity">
    <text evidence="7">Belongs to the methyl-accepting chemotaxis (MCP) protein family.</text>
</comment>
<keyword evidence="4 9" id="KW-1133">Transmembrane helix</keyword>
<dbReference type="SMART" id="SM01049">
    <property type="entry name" value="Cache_2"/>
    <property type="match status" value="1"/>
</dbReference>
<evidence type="ECO:0000256" key="9">
    <source>
        <dbReference type="SAM" id="Phobius"/>
    </source>
</evidence>
<dbReference type="SMART" id="SM00283">
    <property type="entry name" value="MA"/>
    <property type="match status" value="1"/>
</dbReference>
<dbReference type="GO" id="GO:0004888">
    <property type="term" value="F:transmembrane signaling receptor activity"/>
    <property type="evidence" value="ECO:0007669"/>
    <property type="project" value="InterPro"/>
</dbReference>
<keyword evidence="2" id="KW-1003">Cell membrane</keyword>
<evidence type="ECO:0000256" key="5">
    <source>
        <dbReference type="ARBA" id="ARBA00023136"/>
    </source>
</evidence>
<dbReference type="KEGG" id="seme:MIZ01_0843"/>
<evidence type="ECO:0000313" key="12">
    <source>
        <dbReference type="Proteomes" id="UP001320326"/>
    </source>
</evidence>
<reference evidence="11 12" key="1">
    <citation type="journal article" date="2022" name="Int. J. Syst. Evol. Microbiol.">
        <title>&lt;i&gt;Sideroxyarcus emersonii&lt;/i&gt; gen. nov. sp. nov., a neutrophilic, microaerobic iron- and thiosulfate-oxidizing bacterium isolated from iron-rich wetland sediment.</title>
        <authorList>
            <person name="Kato S."/>
            <person name="Itoh T."/>
            <person name="Iino T."/>
            <person name="Ohkuma M."/>
        </authorList>
    </citation>
    <scope>NUCLEOTIDE SEQUENCE [LARGE SCALE GENOMIC DNA]</scope>
    <source>
        <strain evidence="11 12">MIZ01</strain>
    </source>
</reference>
<evidence type="ECO:0000313" key="11">
    <source>
        <dbReference type="EMBL" id="BCK87073.1"/>
    </source>
</evidence>
<dbReference type="Gene3D" id="1.10.287.950">
    <property type="entry name" value="Methyl-accepting chemotaxis protein"/>
    <property type="match status" value="1"/>
</dbReference>
<name>A0AAN1X958_9PROT</name>
<keyword evidence="6 8" id="KW-0807">Transducer</keyword>
<evidence type="ECO:0000256" key="6">
    <source>
        <dbReference type="ARBA" id="ARBA00023224"/>
    </source>
</evidence>
<dbReference type="Gene3D" id="3.30.450.20">
    <property type="entry name" value="PAS domain"/>
    <property type="match status" value="1"/>
</dbReference>
<keyword evidence="3 9" id="KW-0812">Transmembrane</keyword>
<dbReference type="PANTHER" id="PTHR32089:SF119">
    <property type="entry name" value="METHYL-ACCEPTING CHEMOTAXIS PROTEIN CTPL"/>
    <property type="match status" value="1"/>
</dbReference>
<organism evidence="11 12">
    <name type="scientific">Sideroxyarcus emersonii</name>
    <dbReference type="NCBI Taxonomy" id="2764705"/>
    <lineage>
        <taxon>Bacteria</taxon>
        <taxon>Pseudomonadati</taxon>
        <taxon>Pseudomonadota</taxon>
        <taxon>Betaproteobacteria</taxon>
        <taxon>Nitrosomonadales</taxon>
        <taxon>Gallionellaceae</taxon>
        <taxon>Sideroxyarcus</taxon>
    </lineage>
</organism>
<keyword evidence="12" id="KW-1185">Reference proteome</keyword>
<dbReference type="PANTHER" id="PTHR32089">
    <property type="entry name" value="METHYL-ACCEPTING CHEMOTAXIS PROTEIN MCPB"/>
    <property type="match status" value="1"/>
</dbReference>
<evidence type="ECO:0000256" key="3">
    <source>
        <dbReference type="ARBA" id="ARBA00022692"/>
    </source>
</evidence>
<dbReference type="CDD" id="cd11386">
    <property type="entry name" value="MCP_signal"/>
    <property type="match status" value="1"/>
</dbReference>
<dbReference type="SUPFAM" id="SSF58104">
    <property type="entry name" value="Methyl-accepting chemotaxis protein (MCP) signaling domain"/>
    <property type="match status" value="1"/>
</dbReference>
<gene>
    <name evidence="11" type="ORF">MIZ01_0843</name>
</gene>
<dbReference type="InterPro" id="IPR004090">
    <property type="entry name" value="Chemotax_Me-accpt_rcpt"/>
</dbReference>
<evidence type="ECO:0000256" key="2">
    <source>
        <dbReference type="ARBA" id="ARBA00022475"/>
    </source>
</evidence>
<sequence>MLETLKVRSRLGIIVLAAFVGFAVLATASIFHLRDTMMQDRQTKTRHLVEVAIGVVNAFHELEVQGKLSRDEAQARAADAVRRMRYEQDKEYFWINDMQPRMIMHPIRQDLQGSDLGDFKDKAGKLLYVEIVNIVKSQKAGFLDYMWARSKDAKPEPKISYVQGFEPWGWVIGTGIYIDDVETAFYGQIQTYALLLSAIFAAVILLSYFVARSVLRQLGGEPAYAVEIIRNVASGDLTVTVNTDSGNPASLLSSLANMLQSLRSMMQGVGNSAQQVTNESRAIAQTAHEVAMASNTQVDATSSMSAAIEEMTVSISHISENAQETEVNSTRAAELAQQGESSVTSASDEMSKIAGTVEQASSQIRELANRANEIASIASVITDIAAQTNLLALNAAIEAARAGEQGRGFAVVADEVRNLAERTAKATVQIDEMISIIQNDTKQAVTVMDDIAPQVQIGVDLARSAAALLRDIRTGAGETLVRIREVANATREQSSASNDIAIQVEQIAQMVESTSTSMAGTAQTADRLDRLAGELNNVVGRFRY</sequence>
<accession>A0AAN1X958</accession>
<dbReference type="EMBL" id="AP023423">
    <property type="protein sequence ID" value="BCK87073.1"/>
    <property type="molecule type" value="Genomic_DNA"/>
</dbReference>
<comment type="subcellular location">
    <subcellularLocation>
        <location evidence="1">Cell membrane</location>
        <topology evidence="1">Multi-pass membrane protein</topology>
    </subcellularLocation>
</comment>
<dbReference type="Proteomes" id="UP001320326">
    <property type="component" value="Chromosome"/>
</dbReference>
<dbReference type="RefSeq" id="WP_237248210.1">
    <property type="nucleotide sequence ID" value="NZ_AP023423.1"/>
</dbReference>
<feature type="transmembrane region" description="Helical" evidence="9">
    <location>
        <begin position="12"/>
        <end position="33"/>
    </location>
</feature>
<dbReference type="PRINTS" id="PR00260">
    <property type="entry name" value="CHEMTRNSDUCR"/>
</dbReference>
<dbReference type="Pfam" id="PF17200">
    <property type="entry name" value="sCache_2"/>
    <property type="match status" value="1"/>
</dbReference>
<evidence type="ECO:0000256" key="7">
    <source>
        <dbReference type="ARBA" id="ARBA00029447"/>
    </source>
</evidence>
<protein>
    <submittedName>
        <fullName evidence="11">Methyl-accepting chemotaxis protein 4</fullName>
    </submittedName>
</protein>
<dbReference type="GO" id="GO:0005886">
    <property type="term" value="C:plasma membrane"/>
    <property type="evidence" value="ECO:0007669"/>
    <property type="project" value="UniProtKB-SubCell"/>
</dbReference>
<evidence type="ECO:0000256" key="4">
    <source>
        <dbReference type="ARBA" id="ARBA00022989"/>
    </source>
</evidence>
<feature type="domain" description="Methyl-accepting transducer" evidence="10">
    <location>
        <begin position="272"/>
        <end position="508"/>
    </location>
</feature>
<feature type="transmembrane region" description="Helical" evidence="9">
    <location>
        <begin position="192"/>
        <end position="211"/>
    </location>
</feature>
<dbReference type="PROSITE" id="PS50111">
    <property type="entry name" value="CHEMOTAXIS_TRANSDUC_2"/>
    <property type="match status" value="1"/>
</dbReference>
<evidence type="ECO:0000256" key="1">
    <source>
        <dbReference type="ARBA" id="ARBA00004651"/>
    </source>
</evidence>
<proteinExistence type="inferred from homology"/>
<evidence type="ECO:0000259" key="10">
    <source>
        <dbReference type="PROSITE" id="PS50111"/>
    </source>
</evidence>
<evidence type="ECO:0000256" key="8">
    <source>
        <dbReference type="PROSITE-ProRule" id="PRU00284"/>
    </source>
</evidence>
<dbReference type="Pfam" id="PF00015">
    <property type="entry name" value="MCPsignal"/>
    <property type="match status" value="1"/>
</dbReference>
<dbReference type="GO" id="GO:0007165">
    <property type="term" value="P:signal transduction"/>
    <property type="evidence" value="ECO:0007669"/>
    <property type="project" value="UniProtKB-KW"/>
</dbReference>
<dbReference type="InterPro" id="IPR033480">
    <property type="entry name" value="sCache_2"/>
</dbReference>
<dbReference type="InterPro" id="IPR004089">
    <property type="entry name" value="MCPsignal_dom"/>
</dbReference>
<dbReference type="GO" id="GO:0006935">
    <property type="term" value="P:chemotaxis"/>
    <property type="evidence" value="ECO:0007669"/>
    <property type="project" value="InterPro"/>
</dbReference>
<dbReference type="FunFam" id="1.10.287.950:FF:000001">
    <property type="entry name" value="Methyl-accepting chemotaxis sensory transducer"/>
    <property type="match status" value="1"/>
</dbReference>